<proteinExistence type="predicted"/>
<dbReference type="OrthoDB" id="70250at2759"/>
<comment type="caution">
    <text evidence="1">The sequence shown here is derived from an EMBL/GenBank/DDBJ whole genome shotgun (WGS) entry which is preliminary data.</text>
</comment>
<protein>
    <submittedName>
        <fullName evidence="1">Uncharacterized protein</fullName>
    </submittedName>
</protein>
<name>A0A9W7G590_9STRA</name>
<dbReference type="EMBL" id="BRXZ01007704">
    <property type="protein sequence ID" value="GMI32520.1"/>
    <property type="molecule type" value="Genomic_DNA"/>
</dbReference>
<accession>A0A9W7G590</accession>
<dbReference type="InterPro" id="IPR007720">
    <property type="entry name" value="PigQ/GPI1"/>
</dbReference>
<dbReference type="GO" id="GO:0016020">
    <property type="term" value="C:membrane"/>
    <property type="evidence" value="ECO:0007669"/>
    <property type="project" value="InterPro"/>
</dbReference>
<gene>
    <name evidence="1" type="ORF">TrRE_jg13338</name>
</gene>
<dbReference type="AlphaFoldDB" id="A0A9W7G590"/>
<dbReference type="PANTHER" id="PTHR21329">
    <property type="entry name" value="PHOSPHATIDYLINOSITOL N-ACETYLGLUCOSAMINYLTRANSFERASE SUBUNIT Q-RELATED"/>
    <property type="match status" value="1"/>
</dbReference>
<sequence>MIPSGALRLYVEGPSEPITTVMFNDDGWSPGVRNLMRRDVIEAGNLVLGRRGWVKGSRSAVVEWGRRRCKVMAEFGGRTAGTLHLLDVALAVCLYAFAGHRTQGGAAVRRAAEELPALAAGALYSSSNLSRLSENPFGLKLNAPLATNLSGEIGIISFAAVEALSGLGKLLPPDYVIVGLVLPMGVSFAIALLHDGFTVLTSHILLVHKFTSAIFRAATHLMSTLWKLTTSKKSNPLRVRVDSYQVEGEVELMLIVVGLCVLLFLQTTVSTYAAAGAVGWAGWRGGRGGIKAVGAAIEGGIMGGVDLAVGRDRVWRGYEYEVWGENEVEIKVEFEGWGGMVKRRIEEVWGGGA</sequence>
<evidence type="ECO:0000313" key="1">
    <source>
        <dbReference type="EMBL" id="GMI32520.1"/>
    </source>
</evidence>
<dbReference type="GO" id="GO:0006506">
    <property type="term" value="P:GPI anchor biosynthetic process"/>
    <property type="evidence" value="ECO:0007669"/>
    <property type="project" value="InterPro"/>
</dbReference>
<organism evidence="1 2">
    <name type="scientific">Triparma retinervis</name>
    <dbReference type="NCBI Taxonomy" id="2557542"/>
    <lineage>
        <taxon>Eukaryota</taxon>
        <taxon>Sar</taxon>
        <taxon>Stramenopiles</taxon>
        <taxon>Ochrophyta</taxon>
        <taxon>Bolidophyceae</taxon>
        <taxon>Parmales</taxon>
        <taxon>Triparmaceae</taxon>
        <taxon>Triparma</taxon>
    </lineage>
</organism>
<keyword evidence="2" id="KW-1185">Reference proteome</keyword>
<dbReference type="Pfam" id="PF05024">
    <property type="entry name" value="Gpi1"/>
    <property type="match status" value="1"/>
</dbReference>
<dbReference type="Proteomes" id="UP001165082">
    <property type="component" value="Unassembled WGS sequence"/>
</dbReference>
<dbReference type="PANTHER" id="PTHR21329:SF3">
    <property type="entry name" value="PHOSPHATIDYLINOSITOL N-ACETYLGLUCOSAMINYLTRANSFERASE SUBUNIT Q"/>
    <property type="match status" value="1"/>
</dbReference>
<reference evidence="1" key="1">
    <citation type="submission" date="2022-07" db="EMBL/GenBank/DDBJ databases">
        <title>Genome analysis of Parmales, a sister group of diatoms, reveals the evolutionary specialization of diatoms from phago-mixotrophs to photoautotrophs.</title>
        <authorList>
            <person name="Ban H."/>
            <person name="Sato S."/>
            <person name="Yoshikawa S."/>
            <person name="Kazumasa Y."/>
            <person name="Nakamura Y."/>
            <person name="Ichinomiya M."/>
            <person name="Saitoh K."/>
            <person name="Sato N."/>
            <person name="Blanc-Mathieu R."/>
            <person name="Endo H."/>
            <person name="Kuwata A."/>
            <person name="Ogata H."/>
        </authorList>
    </citation>
    <scope>NUCLEOTIDE SEQUENCE</scope>
</reference>
<evidence type="ECO:0000313" key="2">
    <source>
        <dbReference type="Proteomes" id="UP001165082"/>
    </source>
</evidence>
<dbReference type="GO" id="GO:0005783">
    <property type="term" value="C:endoplasmic reticulum"/>
    <property type="evidence" value="ECO:0007669"/>
    <property type="project" value="TreeGrafter"/>
</dbReference>